<feature type="compositionally biased region" description="Polar residues" evidence="1">
    <location>
        <begin position="251"/>
        <end position="260"/>
    </location>
</feature>
<dbReference type="EMBL" id="KN840550">
    <property type="protein sequence ID" value="KIP05209.1"/>
    <property type="molecule type" value="Genomic_DNA"/>
</dbReference>
<dbReference type="PROSITE" id="PS00941">
    <property type="entry name" value="CARBOXYLESTERASE_B_2"/>
    <property type="match status" value="1"/>
</dbReference>
<organism evidence="4 5">
    <name type="scientific">Phlebiopsis gigantea (strain 11061_1 CR5-6)</name>
    <name type="common">White-rot fungus</name>
    <name type="synonym">Peniophora gigantea</name>
    <dbReference type="NCBI Taxonomy" id="745531"/>
    <lineage>
        <taxon>Eukaryota</taxon>
        <taxon>Fungi</taxon>
        <taxon>Dikarya</taxon>
        <taxon>Basidiomycota</taxon>
        <taxon>Agaricomycotina</taxon>
        <taxon>Agaricomycetes</taxon>
        <taxon>Polyporales</taxon>
        <taxon>Phanerochaetaceae</taxon>
        <taxon>Phlebiopsis</taxon>
    </lineage>
</organism>
<evidence type="ECO:0000313" key="5">
    <source>
        <dbReference type="Proteomes" id="UP000053257"/>
    </source>
</evidence>
<evidence type="ECO:0000256" key="2">
    <source>
        <dbReference type="SAM" id="SignalP"/>
    </source>
</evidence>
<name>A0A0C3NJT6_PHLG1</name>
<keyword evidence="5" id="KW-1185">Reference proteome</keyword>
<dbReference type="HOGENOM" id="CLU_006586_10_6_1"/>
<dbReference type="Gene3D" id="3.40.50.1820">
    <property type="entry name" value="alpha/beta hydrolase"/>
    <property type="match status" value="2"/>
</dbReference>
<feature type="signal peptide" evidence="2">
    <location>
        <begin position="1"/>
        <end position="19"/>
    </location>
</feature>
<proteinExistence type="predicted"/>
<gene>
    <name evidence="4" type="ORF">PHLGIDRAFT_74623</name>
</gene>
<feature type="compositionally biased region" description="Low complexity" evidence="1">
    <location>
        <begin position="237"/>
        <end position="250"/>
    </location>
</feature>
<dbReference type="AlphaFoldDB" id="A0A0C3NJT6"/>
<evidence type="ECO:0000256" key="1">
    <source>
        <dbReference type="SAM" id="MobiDB-lite"/>
    </source>
</evidence>
<keyword evidence="2" id="KW-0732">Signal</keyword>
<accession>A0A0C3NJT6</accession>
<dbReference type="STRING" id="745531.A0A0C3NJT6"/>
<dbReference type="InterPro" id="IPR019819">
    <property type="entry name" value="Carboxylesterase_B_CS"/>
</dbReference>
<evidence type="ECO:0000259" key="3">
    <source>
        <dbReference type="Pfam" id="PF00135"/>
    </source>
</evidence>
<dbReference type="Pfam" id="PF00135">
    <property type="entry name" value="COesterase"/>
    <property type="match status" value="1"/>
</dbReference>
<feature type="region of interest" description="Disordered" evidence="1">
    <location>
        <begin position="200"/>
        <end position="268"/>
    </location>
</feature>
<dbReference type="InterPro" id="IPR050309">
    <property type="entry name" value="Type-B_Carboxylest/Lipase"/>
</dbReference>
<dbReference type="OrthoDB" id="408631at2759"/>
<dbReference type="InterPro" id="IPR002018">
    <property type="entry name" value="CarbesteraseB"/>
</dbReference>
<feature type="chain" id="PRO_5002180232" description="Carboxylesterase type B domain-containing protein" evidence="2">
    <location>
        <begin position="20"/>
        <end position="552"/>
    </location>
</feature>
<reference evidence="4 5" key="1">
    <citation type="journal article" date="2014" name="PLoS Genet.">
        <title>Analysis of the Phlebiopsis gigantea genome, transcriptome and secretome provides insight into its pioneer colonization strategies of wood.</title>
        <authorList>
            <person name="Hori C."/>
            <person name="Ishida T."/>
            <person name="Igarashi K."/>
            <person name="Samejima M."/>
            <person name="Suzuki H."/>
            <person name="Master E."/>
            <person name="Ferreira P."/>
            <person name="Ruiz-Duenas F.J."/>
            <person name="Held B."/>
            <person name="Canessa P."/>
            <person name="Larrondo L.F."/>
            <person name="Schmoll M."/>
            <person name="Druzhinina I.S."/>
            <person name="Kubicek C.P."/>
            <person name="Gaskell J.A."/>
            <person name="Kersten P."/>
            <person name="St John F."/>
            <person name="Glasner J."/>
            <person name="Sabat G."/>
            <person name="Splinter BonDurant S."/>
            <person name="Syed K."/>
            <person name="Yadav J."/>
            <person name="Mgbeahuruike A.C."/>
            <person name="Kovalchuk A."/>
            <person name="Asiegbu F.O."/>
            <person name="Lackner G."/>
            <person name="Hoffmeister D."/>
            <person name="Rencoret J."/>
            <person name="Gutierrez A."/>
            <person name="Sun H."/>
            <person name="Lindquist E."/>
            <person name="Barry K."/>
            <person name="Riley R."/>
            <person name="Grigoriev I.V."/>
            <person name="Henrissat B."/>
            <person name="Kues U."/>
            <person name="Berka R.M."/>
            <person name="Martinez A.T."/>
            <person name="Covert S.F."/>
            <person name="Blanchette R.A."/>
            <person name="Cullen D."/>
        </authorList>
    </citation>
    <scope>NUCLEOTIDE SEQUENCE [LARGE SCALE GENOMIC DNA]</scope>
    <source>
        <strain evidence="4 5">11061_1 CR5-6</strain>
    </source>
</reference>
<dbReference type="InterPro" id="IPR029058">
    <property type="entry name" value="AB_hydrolase_fold"/>
</dbReference>
<dbReference type="PANTHER" id="PTHR11559">
    <property type="entry name" value="CARBOXYLESTERASE"/>
    <property type="match status" value="1"/>
</dbReference>
<feature type="compositionally biased region" description="Basic residues" evidence="1">
    <location>
        <begin position="224"/>
        <end position="236"/>
    </location>
</feature>
<dbReference type="Proteomes" id="UP000053257">
    <property type="component" value="Unassembled WGS sequence"/>
</dbReference>
<dbReference type="SUPFAM" id="SSF53474">
    <property type="entry name" value="alpha/beta-Hydrolases"/>
    <property type="match status" value="2"/>
</dbReference>
<protein>
    <recommendedName>
        <fullName evidence="3">Carboxylesterase type B domain-containing protein</fullName>
    </recommendedName>
</protein>
<feature type="domain" description="Carboxylesterase type B" evidence="3">
    <location>
        <begin position="28"/>
        <end position="206"/>
    </location>
</feature>
<sequence>MRWHHLTTAILAGFATTSAAAPSARGVPTVTLDQGTFTGAADGVANKFLGIPFAHPPTGDLRFRLPVANDPYTGTHDATAFGLSCSQQGVSLSIPSSIVSNITDFLVNTVIDVVVPSGEDCLTLNVWTPAGVAAGTKLPVVVWIFGGGFEIGSTSTYDGGVIVSRSVDLGKPVVYVSMNYRISALGFLASQEVKDAGVGNLGLQDRASTSRPQRPPKWTSSSRCTRKTRPRARRSTRASSMCCHHSSSGSQPCKATSSSKLPDGSSCPIRPASRTHGLSVRISYRTLPISWSTPSSTSRCLLGKTVGCCQICFGPSTDILSRQSLDLAWTPRADGVFLADDPQVLVQQGSVANIPFVTGNCDDEGTLFSISLLNITTEAELRSYLAKFYLPTATSAEVDQLLKLYPQDPTQGSPFDTGLHNVLSPQFKRLAALQGDLVFQAPRRLLLSHTSSKQNTWSFLNKRLKLTPGLGSAHSTDLLNVYTGGDMAVYLINFANHFDPNGSGLLSWPKYTTSSPRLLTFLDGPIPLEISQDTYRTDAMNFLTQLSLEAPL</sequence>
<evidence type="ECO:0000313" key="4">
    <source>
        <dbReference type="EMBL" id="KIP05209.1"/>
    </source>
</evidence>